<dbReference type="OrthoDB" id="9805807at2"/>
<dbReference type="GO" id="GO:0018826">
    <property type="term" value="F:methionine gamma-lyase activity"/>
    <property type="evidence" value="ECO:0007669"/>
    <property type="project" value="UniProtKB-EC"/>
</dbReference>
<dbReference type="InterPro" id="IPR015424">
    <property type="entry name" value="PyrdxlP-dep_Trfase"/>
</dbReference>
<dbReference type="EC" id="4.4.1.11" evidence="5"/>
<evidence type="ECO:0000256" key="2">
    <source>
        <dbReference type="ARBA" id="ARBA00022898"/>
    </source>
</evidence>
<protein>
    <submittedName>
        <fullName evidence="5">Cystathionine beta-lyase/cystathionine gamma-synthase</fullName>
        <ecNumber evidence="5">4.4.1.11</ecNumber>
    </submittedName>
</protein>
<dbReference type="InterPro" id="IPR000277">
    <property type="entry name" value="Cys/Met-Metab_PyrdxlP-dep_enz"/>
</dbReference>
<evidence type="ECO:0000256" key="1">
    <source>
        <dbReference type="ARBA" id="ARBA00001933"/>
    </source>
</evidence>
<dbReference type="InterPro" id="IPR015421">
    <property type="entry name" value="PyrdxlP-dep_Trfase_major"/>
</dbReference>
<gene>
    <name evidence="5" type="ORF">Sps_01864</name>
</gene>
<evidence type="ECO:0000256" key="3">
    <source>
        <dbReference type="PIRSR" id="PIRSR001434-2"/>
    </source>
</evidence>
<dbReference type="STRING" id="225848.Sps_01864"/>
<dbReference type="KEGG" id="spsw:Sps_01864"/>
<dbReference type="EMBL" id="CP014782">
    <property type="protein sequence ID" value="AQS37027.1"/>
    <property type="molecule type" value="Genomic_DNA"/>
</dbReference>
<feature type="modified residue" description="N6-(pyridoxal phosphate)lysine" evidence="3">
    <location>
        <position position="207"/>
    </location>
</feature>
<keyword evidence="6" id="KW-1185">Reference proteome</keyword>
<proteinExistence type="inferred from homology"/>
<evidence type="ECO:0000313" key="6">
    <source>
        <dbReference type="Proteomes" id="UP000189545"/>
    </source>
</evidence>
<keyword evidence="2 3" id="KW-0663">Pyridoxal phosphate</keyword>
<dbReference type="Proteomes" id="UP000189545">
    <property type="component" value="Chromosome"/>
</dbReference>
<dbReference type="SUPFAM" id="SSF53383">
    <property type="entry name" value="PLP-dependent transferases"/>
    <property type="match status" value="1"/>
</dbReference>
<evidence type="ECO:0000256" key="4">
    <source>
        <dbReference type="RuleBase" id="RU362118"/>
    </source>
</evidence>
<organism evidence="5 6">
    <name type="scientific">Shewanella psychrophila</name>
    <dbReference type="NCBI Taxonomy" id="225848"/>
    <lineage>
        <taxon>Bacteria</taxon>
        <taxon>Pseudomonadati</taxon>
        <taxon>Pseudomonadota</taxon>
        <taxon>Gammaproteobacteria</taxon>
        <taxon>Alteromonadales</taxon>
        <taxon>Shewanellaceae</taxon>
        <taxon>Shewanella</taxon>
    </lineage>
</organism>
<accession>A0A1S6HND6</accession>
<dbReference type="InterPro" id="IPR015422">
    <property type="entry name" value="PyrdxlP-dep_Trfase_small"/>
</dbReference>
<dbReference type="CDD" id="cd00614">
    <property type="entry name" value="CGS_like"/>
    <property type="match status" value="1"/>
</dbReference>
<reference evidence="5 6" key="1">
    <citation type="submission" date="2016-03" db="EMBL/GenBank/DDBJ databases">
        <title>Complete genome sequence of Shewanella psychrophila WP2, a deep sea bacterium isolated from west Pacific sediment.</title>
        <authorList>
            <person name="Xu G."/>
            <person name="Jian H."/>
        </authorList>
    </citation>
    <scope>NUCLEOTIDE SEQUENCE [LARGE SCALE GENOMIC DNA]</scope>
    <source>
        <strain evidence="5 6">WP2</strain>
    </source>
</reference>
<dbReference type="Gene3D" id="3.90.1150.10">
    <property type="entry name" value="Aspartate Aminotransferase, domain 1"/>
    <property type="match status" value="1"/>
</dbReference>
<dbReference type="PANTHER" id="PTHR11808">
    <property type="entry name" value="TRANS-SULFURATION ENZYME FAMILY MEMBER"/>
    <property type="match status" value="1"/>
</dbReference>
<dbReference type="GO" id="GO:0005737">
    <property type="term" value="C:cytoplasm"/>
    <property type="evidence" value="ECO:0007669"/>
    <property type="project" value="TreeGrafter"/>
</dbReference>
<comment type="similarity">
    <text evidence="4">Belongs to the trans-sulfuration enzymes family.</text>
</comment>
<sequence length="392" mass="42353">MKDKWTLATKVIHAGHVKDSSGALVSPLCQSATFVFDSAEQGGARFSGDEVGYIYTRLGNPTTAELERKMALLEGSVAAAATASGMAAVSSALLANLSQGDHLVASKAVYGCTFSLMSTQLNKFGIDVSLVDFKDLDAISAAITDKTRVLFCETPVNPHLDVFDLDALVSIARKHGLISIIDNTFMTPLLQRPLDHGVDIVIHSATKYLNGHGDVIAGIICGSDEQIDKIKFETMKDLGGVLSPHDAWLILRGLKTLDVRMERHCDNAERVVEYLSAHPKVIKVYYPGIEGSFGQQLLGKQMRRGGGVIAFELDTALEQSIEFINSLQLFSIAVSLGDAESLIQHPASMTHATYEKEEREGAGIKENLLRISVGLESVEDLIVDLEQGLAKI</sequence>
<dbReference type="PIRSF" id="PIRSF001434">
    <property type="entry name" value="CGS"/>
    <property type="match status" value="1"/>
</dbReference>
<dbReference type="AlphaFoldDB" id="A0A1S6HND6"/>
<keyword evidence="5" id="KW-0456">Lyase</keyword>
<evidence type="ECO:0000313" key="5">
    <source>
        <dbReference type="EMBL" id="AQS37027.1"/>
    </source>
</evidence>
<dbReference type="PROSITE" id="PS00868">
    <property type="entry name" value="CYS_MET_METAB_PP"/>
    <property type="match status" value="1"/>
</dbReference>
<name>A0A1S6HND6_9GAMM</name>
<dbReference type="GO" id="GO:0019346">
    <property type="term" value="P:transsulfuration"/>
    <property type="evidence" value="ECO:0007669"/>
    <property type="project" value="InterPro"/>
</dbReference>
<dbReference type="Gene3D" id="3.40.640.10">
    <property type="entry name" value="Type I PLP-dependent aspartate aminotransferase-like (Major domain)"/>
    <property type="match status" value="1"/>
</dbReference>
<dbReference type="GO" id="GO:0030170">
    <property type="term" value="F:pyridoxal phosphate binding"/>
    <property type="evidence" value="ECO:0007669"/>
    <property type="project" value="InterPro"/>
</dbReference>
<dbReference type="Pfam" id="PF01053">
    <property type="entry name" value="Cys_Met_Meta_PP"/>
    <property type="match status" value="1"/>
</dbReference>
<comment type="cofactor">
    <cofactor evidence="1 4">
        <name>pyridoxal 5'-phosphate</name>
        <dbReference type="ChEBI" id="CHEBI:597326"/>
    </cofactor>
</comment>
<dbReference type="InterPro" id="IPR054542">
    <property type="entry name" value="Cys_met_metab_PP"/>
</dbReference>
<dbReference type="PANTHER" id="PTHR11808:SF80">
    <property type="entry name" value="CYSTATHIONINE GAMMA-LYASE"/>
    <property type="match status" value="1"/>
</dbReference>
<dbReference type="FunFam" id="3.90.1150.10:FF:000033">
    <property type="entry name" value="Cystathionine gamma-synthase"/>
    <property type="match status" value="1"/>
</dbReference>
<dbReference type="GO" id="GO:0009086">
    <property type="term" value="P:methionine biosynthetic process"/>
    <property type="evidence" value="ECO:0007669"/>
    <property type="project" value="UniProtKB-ARBA"/>
</dbReference>
<dbReference type="FunFam" id="3.40.640.10:FF:000046">
    <property type="entry name" value="Cystathionine gamma-lyase"/>
    <property type="match status" value="1"/>
</dbReference>
<dbReference type="RefSeq" id="WP_077752246.1">
    <property type="nucleotide sequence ID" value="NZ_CP014782.1"/>
</dbReference>